<accession>A0A9P6EB58</accession>
<dbReference type="Proteomes" id="UP000807306">
    <property type="component" value="Unassembled WGS sequence"/>
</dbReference>
<dbReference type="AlphaFoldDB" id="A0A9P6EB58"/>
<evidence type="ECO:0000313" key="4">
    <source>
        <dbReference type="Proteomes" id="UP000807306"/>
    </source>
</evidence>
<dbReference type="InterPro" id="IPR009027">
    <property type="entry name" value="Ribosomal_bL9/RNase_H1_N"/>
</dbReference>
<dbReference type="SUPFAM" id="SSF55658">
    <property type="entry name" value="L9 N-domain-like"/>
    <property type="match status" value="1"/>
</dbReference>
<dbReference type="EMBL" id="MU157879">
    <property type="protein sequence ID" value="KAF9525847.1"/>
    <property type="molecule type" value="Genomic_DNA"/>
</dbReference>
<gene>
    <name evidence="3" type="ORF">CPB83DRAFT_896736</name>
</gene>
<evidence type="ECO:0000259" key="2">
    <source>
        <dbReference type="Pfam" id="PF01693"/>
    </source>
</evidence>
<name>A0A9P6EB58_9AGAR</name>
<evidence type="ECO:0000313" key="3">
    <source>
        <dbReference type="EMBL" id="KAF9525847.1"/>
    </source>
</evidence>
<organism evidence="3 4">
    <name type="scientific">Crepidotus variabilis</name>
    <dbReference type="NCBI Taxonomy" id="179855"/>
    <lineage>
        <taxon>Eukaryota</taxon>
        <taxon>Fungi</taxon>
        <taxon>Dikarya</taxon>
        <taxon>Basidiomycota</taxon>
        <taxon>Agaricomycotina</taxon>
        <taxon>Agaricomycetes</taxon>
        <taxon>Agaricomycetidae</taxon>
        <taxon>Agaricales</taxon>
        <taxon>Agaricineae</taxon>
        <taxon>Crepidotaceae</taxon>
        <taxon>Crepidotus</taxon>
    </lineage>
</organism>
<dbReference type="InterPro" id="IPR037056">
    <property type="entry name" value="RNase_H1_N_sf"/>
</dbReference>
<evidence type="ECO:0000256" key="1">
    <source>
        <dbReference type="SAM" id="MobiDB-lite"/>
    </source>
</evidence>
<comment type="caution">
    <text evidence="3">The sequence shown here is derived from an EMBL/GenBank/DDBJ whole genome shotgun (WGS) entry which is preliminary data.</text>
</comment>
<keyword evidence="4" id="KW-1185">Reference proteome</keyword>
<sequence length="302" mass="29885">MVQSTPPNVAGASSPTDMPVTFVGLVAGLRLIAGNDLPAELVMQAITQAEAATSQANTSVNAITSGGAASPVAVVVVSDDEDSEDSFSNLSEESTEDSTTATGASQAATASSTLTSTTAATAVTATTTSNLAAPTVVLAGTAAHVLPASTVPPATASPNNAATQIAAIVAALNALQVTTTTAVPPAAAAVVVPAIAPAVIPAPAIALAPLPPATGGPGGNNPVQPPPPGYIAHNITVQPQPGPLGRWYTIVRGRQVGVFNDWTVVSPNVSGVANASHQRYPSWSSAVDAFLNAEQHGFIARV</sequence>
<feature type="compositionally biased region" description="Low complexity" evidence="1">
    <location>
        <begin position="86"/>
        <end position="115"/>
    </location>
</feature>
<feature type="region of interest" description="Disordered" evidence="1">
    <location>
        <begin position="78"/>
        <end position="115"/>
    </location>
</feature>
<dbReference type="Gene3D" id="3.40.970.10">
    <property type="entry name" value="Ribonuclease H1, N-terminal domain"/>
    <property type="match status" value="1"/>
</dbReference>
<protein>
    <recommendedName>
        <fullName evidence="2">Ribonuclease H1 N-terminal domain-containing protein</fullName>
    </recommendedName>
</protein>
<dbReference type="InterPro" id="IPR011320">
    <property type="entry name" value="RNase_H1_N"/>
</dbReference>
<dbReference type="OrthoDB" id="3270804at2759"/>
<feature type="domain" description="Ribonuclease H1 N-terminal" evidence="2">
    <location>
        <begin position="247"/>
        <end position="287"/>
    </location>
</feature>
<reference evidence="3" key="1">
    <citation type="submission" date="2020-11" db="EMBL/GenBank/DDBJ databases">
        <authorList>
            <consortium name="DOE Joint Genome Institute"/>
            <person name="Ahrendt S."/>
            <person name="Riley R."/>
            <person name="Andreopoulos W."/>
            <person name="Labutti K."/>
            <person name="Pangilinan J."/>
            <person name="Ruiz-Duenas F.J."/>
            <person name="Barrasa J.M."/>
            <person name="Sanchez-Garcia M."/>
            <person name="Camarero S."/>
            <person name="Miyauchi S."/>
            <person name="Serrano A."/>
            <person name="Linde D."/>
            <person name="Babiker R."/>
            <person name="Drula E."/>
            <person name="Ayuso-Fernandez I."/>
            <person name="Pacheco R."/>
            <person name="Padilla G."/>
            <person name="Ferreira P."/>
            <person name="Barriuso J."/>
            <person name="Kellner H."/>
            <person name="Castanera R."/>
            <person name="Alfaro M."/>
            <person name="Ramirez L."/>
            <person name="Pisabarro A.G."/>
            <person name="Kuo A."/>
            <person name="Tritt A."/>
            <person name="Lipzen A."/>
            <person name="He G."/>
            <person name="Yan M."/>
            <person name="Ng V."/>
            <person name="Cullen D."/>
            <person name="Martin F."/>
            <person name="Rosso M.-N."/>
            <person name="Henrissat B."/>
            <person name="Hibbett D."/>
            <person name="Martinez A.T."/>
            <person name="Grigoriev I.V."/>
        </authorList>
    </citation>
    <scope>NUCLEOTIDE SEQUENCE</scope>
    <source>
        <strain evidence="3">CBS 506.95</strain>
    </source>
</reference>
<dbReference type="Pfam" id="PF01693">
    <property type="entry name" value="Cauli_VI"/>
    <property type="match status" value="1"/>
</dbReference>
<proteinExistence type="predicted"/>